<dbReference type="Pfam" id="PF12697">
    <property type="entry name" value="Abhydrolase_6"/>
    <property type="match status" value="1"/>
</dbReference>
<dbReference type="SUPFAM" id="SSF53474">
    <property type="entry name" value="alpha/beta-Hydrolases"/>
    <property type="match status" value="1"/>
</dbReference>
<evidence type="ECO:0000313" key="3">
    <source>
        <dbReference type="Proteomes" id="UP000251166"/>
    </source>
</evidence>
<evidence type="ECO:0000313" key="2">
    <source>
        <dbReference type="EMBL" id="AXA41209.1"/>
    </source>
</evidence>
<reference evidence="2 3" key="1">
    <citation type="submission" date="2018-07" db="EMBL/GenBank/DDBJ databases">
        <title>Rhizobium leguminosarum strain:ATCC 14479 Genome sequencing and assembly.</title>
        <authorList>
            <person name="Chakraborty R."/>
        </authorList>
    </citation>
    <scope>NUCLEOTIDE SEQUENCE [LARGE SCALE GENOMIC DNA]</scope>
    <source>
        <strain evidence="2 3">ATCC 14479</strain>
    </source>
</reference>
<dbReference type="GO" id="GO:0016787">
    <property type="term" value="F:hydrolase activity"/>
    <property type="evidence" value="ECO:0007669"/>
    <property type="project" value="UniProtKB-KW"/>
</dbReference>
<feature type="domain" description="AB hydrolase-1" evidence="1">
    <location>
        <begin position="27"/>
        <end position="240"/>
    </location>
</feature>
<organism evidence="2 3">
    <name type="scientific">Rhizobium leguminosarum</name>
    <dbReference type="NCBI Taxonomy" id="384"/>
    <lineage>
        <taxon>Bacteria</taxon>
        <taxon>Pseudomonadati</taxon>
        <taxon>Pseudomonadota</taxon>
        <taxon>Alphaproteobacteria</taxon>
        <taxon>Hyphomicrobiales</taxon>
        <taxon>Rhizobiaceae</taxon>
        <taxon>Rhizobium/Agrobacterium group</taxon>
        <taxon>Rhizobium</taxon>
    </lineage>
</organism>
<dbReference type="Proteomes" id="UP000251166">
    <property type="component" value="Chromosome"/>
</dbReference>
<dbReference type="InterPro" id="IPR029058">
    <property type="entry name" value="AB_hydrolase_fold"/>
</dbReference>
<gene>
    <name evidence="2" type="ORF">DLJ82_3642</name>
</gene>
<dbReference type="InterPro" id="IPR052897">
    <property type="entry name" value="Sec-Metab_Biosynth_Hydrolase"/>
</dbReference>
<dbReference type="InterPro" id="IPR000073">
    <property type="entry name" value="AB_hydrolase_1"/>
</dbReference>
<dbReference type="PANTHER" id="PTHR37017:SF11">
    <property type="entry name" value="ESTERASE_LIPASE_THIOESTERASE DOMAIN-CONTAINING PROTEIN"/>
    <property type="match status" value="1"/>
</dbReference>
<proteinExistence type="predicted"/>
<dbReference type="AlphaFoldDB" id="A0A2Z4YJK1"/>
<dbReference type="EMBL" id="CP030760">
    <property type="protein sequence ID" value="AXA41209.1"/>
    <property type="molecule type" value="Genomic_DNA"/>
</dbReference>
<accession>A0A2Z4YJK1</accession>
<name>A0A2Z4YJK1_RHILE</name>
<evidence type="ECO:0000259" key="1">
    <source>
        <dbReference type="Pfam" id="PF12697"/>
    </source>
</evidence>
<dbReference type="PANTHER" id="PTHR37017">
    <property type="entry name" value="AB HYDROLASE-1 DOMAIN-CONTAINING PROTEIN-RELATED"/>
    <property type="match status" value="1"/>
</dbReference>
<protein>
    <submittedName>
        <fullName evidence="2">Alpha/beta hydrolase family protein</fullName>
    </submittedName>
</protein>
<keyword evidence="2" id="KW-0378">Hydrolase</keyword>
<sequence length="251" mass="27203">MESVLADHGRIVLFRKQEKLISHKPTIILVHGFWGGAAHWGKVILELAHRGYQSVRAVELPLTSLAEDAERTRKMVTQQKGAVLLVGHSYGGAVITEAGDQPNVAGLVYIAAFAPDAGESPGSITQQHPPAALANIEPDSDNYLWLKADKFHESFCQDLPPEEGVVLAATQKAPLAGTFGDVITAPAWRKKPSWYQIASEDRMIAPENQRAMSARLNARKVMTLEASHALPQSNPLEVAAFIDEAAMAVSK</sequence>
<dbReference type="Gene3D" id="3.40.50.1820">
    <property type="entry name" value="alpha/beta hydrolase"/>
    <property type="match status" value="1"/>
</dbReference>